<dbReference type="EMBL" id="FJNE01000007">
    <property type="protein sequence ID" value="CZQ98398.1"/>
    <property type="molecule type" value="Genomic_DNA"/>
</dbReference>
<evidence type="ECO:0000259" key="4">
    <source>
        <dbReference type="Pfam" id="PF18088"/>
    </source>
</evidence>
<feature type="domain" description="Glycoside hydrolase family 20 catalytic" evidence="3">
    <location>
        <begin position="93"/>
        <end position="277"/>
    </location>
</feature>
<dbReference type="OrthoDB" id="383771at2"/>
<dbReference type="Gene3D" id="3.20.20.80">
    <property type="entry name" value="Glycosidases"/>
    <property type="match status" value="1"/>
</dbReference>
<evidence type="ECO:0000313" key="5">
    <source>
        <dbReference type="EMBL" id="CZQ98398.1"/>
    </source>
</evidence>
<dbReference type="GO" id="GO:0004563">
    <property type="term" value="F:beta-N-acetylhexosaminidase activity"/>
    <property type="evidence" value="ECO:0007669"/>
    <property type="project" value="UniProtKB-ARBA"/>
</dbReference>
<evidence type="ECO:0000313" key="6">
    <source>
        <dbReference type="Proteomes" id="UP000242754"/>
    </source>
</evidence>
<proteinExistence type="inferred from homology"/>
<evidence type="ECO:0000256" key="1">
    <source>
        <dbReference type="ARBA" id="ARBA00006285"/>
    </source>
</evidence>
<protein>
    <submittedName>
        <fullName evidence="5">Uncharacterized protein</fullName>
    </submittedName>
</protein>
<reference evidence="5 6" key="1">
    <citation type="submission" date="2016-02" db="EMBL/GenBank/DDBJ databases">
        <authorList>
            <person name="Wen L."/>
            <person name="He K."/>
            <person name="Yang H."/>
        </authorList>
    </citation>
    <scope>NUCLEOTIDE SEQUENCE [LARGE SCALE GENOMIC DNA]</scope>
    <source>
        <strain evidence="5">Trichococcus palustris</strain>
    </source>
</reference>
<dbReference type="InterPro" id="IPR038901">
    <property type="entry name" value="HEXDC-like"/>
</dbReference>
<dbReference type="SUPFAM" id="SSF51445">
    <property type="entry name" value="(Trans)glycosidases"/>
    <property type="match status" value="1"/>
</dbReference>
<dbReference type="InterPro" id="IPR017853">
    <property type="entry name" value="GH"/>
</dbReference>
<accession>A0A143YV84</accession>
<dbReference type="CDD" id="cd06565">
    <property type="entry name" value="GH20_GcnA-like"/>
    <property type="match status" value="1"/>
</dbReference>
<keyword evidence="2" id="KW-0378">Hydrolase</keyword>
<dbReference type="InterPro" id="IPR041063">
    <property type="entry name" value="Glyco_H_20C_C"/>
</dbReference>
<dbReference type="Gene3D" id="1.20.120.670">
    <property type="entry name" value="N-acetyl-b-d-glucoasminidase"/>
    <property type="match status" value="1"/>
</dbReference>
<organism evidence="5 6">
    <name type="scientific">Trichococcus palustris</name>
    <dbReference type="NCBI Taxonomy" id="140314"/>
    <lineage>
        <taxon>Bacteria</taxon>
        <taxon>Bacillati</taxon>
        <taxon>Bacillota</taxon>
        <taxon>Bacilli</taxon>
        <taxon>Lactobacillales</taxon>
        <taxon>Carnobacteriaceae</taxon>
        <taxon>Trichococcus</taxon>
    </lineage>
</organism>
<keyword evidence="6" id="KW-1185">Reference proteome</keyword>
<evidence type="ECO:0000259" key="3">
    <source>
        <dbReference type="Pfam" id="PF00728"/>
    </source>
</evidence>
<evidence type="ECO:0000256" key="2">
    <source>
        <dbReference type="ARBA" id="ARBA00022801"/>
    </source>
</evidence>
<dbReference type="GO" id="GO:0005975">
    <property type="term" value="P:carbohydrate metabolic process"/>
    <property type="evidence" value="ECO:0007669"/>
    <property type="project" value="InterPro"/>
</dbReference>
<comment type="similarity">
    <text evidence="1">Belongs to the glycosyl hydrolase 20 family.</text>
</comment>
<dbReference type="AlphaFoldDB" id="A0A143YV84"/>
<dbReference type="RefSeq" id="WP_087033817.1">
    <property type="nucleotide sequence ID" value="NZ_FJNE01000007.1"/>
</dbReference>
<dbReference type="PANTHER" id="PTHR21040:SF8">
    <property type="entry name" value="BCDNA.GH04120"/>
    <property type="match status" value="1"/>
</dbReference>
<dbReference type="Pfam" id="PF00728">
    <property type="entry name" value="Glyco_hydro_20"/>
    <property type="match status" value="1"/>
</dbReference>
<dbReference type="STRING" id="140314.SAMN04488076_11059"/>
<dbReference type="InterPro" id="IPR015883">
    <property type="entry name" value="Glyco_hydro_20_cat"/>
</dbReference>
<dbReference type="Pfam" id="PF18088">
    <property type="entry name" value="Glyco_H_20C_C"/>
    <property type="match status" value="1"/>
</dbReference>
<dbReference type="Proteomes" id="UP000242754">
    <property type="component" value="Unassembled WGS sequence"/>
</dbReference>
<name>A0A143YV84_9LACT</name>
<gene>
    <name evidence="5" type="ORF">Tpal_2261</name>
</gene>
<dbReference type="PANTHER" id="PTHR21040">
    <property type="entry name" value="BCDNA.GH04120"/>
    <property type="match status" value="1"/>
</dbReference>
<feature type="domain" description="Glycoside Hydrolase 20C C-terminal" evidence="4">
    <location>
        <begin position="422"/>
        <end position="608"/>
    </location>
</feature>
<sequence>MIRLSFLGDMTEVANGLKLLAKSLDIQIDEAGIPIEVKKVNSKKLNYRFDGGYGVIEYSSKTSFFRLLNLWLHQYNQGQFFNKQESIQFEKAGVMVDCSRNAVLHLDGMKILLKYMAKLGLNLAMLYTEDTYEVKEYPYFGYLRGRYTEEELKELDDYAFDLGIEMVPCIQTLGHLESALKYEYVRSIRDTSDVVLVGEPKTYEFLEKLIHSASKPFRSKRIHIGMDEAFGLGTGVYHMRNGSRNRFEIMNEHLAEVVKITEKYGLEPMIWSDMYYRFGSKTGDYYDLDSNIPTEIIDGIPNVDMVLWDYYHESEETYDILLRKHQTMKKKVIFAGGVWTWNGVAPNYGKSFETTKASLRSCKRNGIQEVFATLWGDDGGETPILSALPGLQLFADMSYRDEVDEVQMSKEFKHNTGYALAEFGLLNQFDETPGVAKNNINTSAGSKILLWQDPLLGLFDANIAGLSMEKHYLQLAEDLGKLAHPNSDLTSIFEFYQQLAETLSLKAEIGLHLKKAYDSNDKELLQESLDTAITLKGSLNNLRLAHRKAWMEHNKPFGWEVLDIRYGGTIARMDTTIDRVTAYLNGELEEIAELKETKLPFSNTYNITEGTLGRGFYKDIVTAGKFSGV</sequence>